<name>A0ABT2HIZ8_9MICO</name>
<dbReference type="GeneID" id="95322870"/>
<comment type="caution">
    <text evidence="2">The sequence shown here is derived from an EMBL/GenBank/DDBJ whole genome shotgun (WGS) entry which is preliminary data.</text>
</comment>
<accession>A0ABT2HIZ8</accession>
<feature type="signal peptide" evidence="1">
    <location>
        <begin position="1"/>
        <end position="27"/>
    </location>
</feature>
<feature type="chain" id="PRO_5045131284" evidence="1">
    <location>
        <begin position="28"/>
        <end position="120"/>
    </location>
</feature>
<evidence type="ECO:0000256" key="1">
    <source>
        <dbReference type="SAM" id="SignalP"/>
    </source>
</evidence>
<proteinExistence type="predicted"/>
<organism evidence="2 3">
    <name type="scientific">Curtobacterium citreum</name>
    <dbReference type="NCBI Taxonomy" id="2036"/>
    <lineage>
        <taxon>Bacteria</taxon>
        <taxon>Bacillati</taxon>
        <taxon>Actinomycetota</taxon>
        <taxon>Actinomycetes</taxon>
        <taxon>Micrococcales</taxon>
        <taxon>Microbacteriaceae</taxon>
        <taxon>Curtobacterium</taxon>
    </lineage>
</organism>
<evidence type="ECO:0000313" key="2">
    <source>
        <dbReference type="EMBL" id="MCS6523103.1"/>
    </source>
</evidence>
<dbReference type="RefSeq" id="WP_141860101.1">
    <property type="nucleotide sequence ID" value="NZ_BMNV01000007.1"/>
</dbReference>
<keyword evidence="1" id="KW-0732">Signal</keyword>
<evidence type="ECO:0000313" key="3">
    <source>
        <dbReference type="Proteomes" id="UP001652264"/>
    </source>
</evidence>
<keyword evidence="3" id="KW-1185">Reference proteome</keyword>
<protein>
    <submittedName>
        <fullName evidence="2">Uncharacterized protein</fullName>
    </submittedName>
</protein>
<dbReference type="EMBL" id="JANVAD010000005">
    <property type="protein sequence ID" value="MCS6523103.1"/>
    <property type="molecule type" value="Genomic_DNA"/>
</dbReference>
<reference evidence="2 3" key="1">
    <citation type="submission" date="2022-08" db="EMBL/GenBank/DDBJ databases">
        <title>Taxonomy of Curtobacterium flaccumfaciens.</title>
        <authorList>
            <person name="Osdaghi E."/>
            <person name="Taghavi S.M."/>
            <person name="Hamidizade M."/>
            <person name="Abachi H."/>
            <person name="Fazliarab A."/>
            <person name="Baeyen S."/>
            <person name="Portier P."/>
            <person name="Van Vaerenbergh J."/>
            <person name="Jacques M.-A."/>
        </authorList>
    </citation>
    <scope>NUCLEOTIDE SEQUENCE [LARGE SCALE GENOMIC DNA]</scope>
    <source>
        <strain evidence="2 3">LMG8786T</strain>
    </source>
</reference>
<dbReference type="Proteomes" id="UP001652264">
    <property type="component" value="Unassembled WGS sequence"/>
</dbReference>
<gene>
    <name evidence="2" type="ORF">NYQ28_11055</name>
</gene>
<sequence length="120" mass="12075">MKLATKLAAGAIMAGALIGGMALPANAVGTSAQTCPGGSAVGHSSTNGGADTNAVNCRDALKVAVRQHYSATGGKVYTTSWKISGNYVLTVKQANPGYPVLSADHYYVAGVAGMKPIFSE</sequence>